<dbReference type="GO" id="GO:0003677">
    <property type="term" value="F:DNA binding"/>
    <property type="evidence" value="ECO:0007669"/>
    <property type="project" value="UniProtKB-UniRule"/>
</dbReference>
<dbReference type="InterPro" id="IPR011990">
    <property type="entry name" value="TPR-like_helical_dom_sf"/>
</dbReference>
<proteinExistence type="inferred from homology"/>
<organism evidence="8 9">
    <name type="scientific">Saccharothrix carnea</name>
    <dbReference type="NCBI Taxonomy" id="1280637"/>
    <lineage>
        <taxon>Bacteria</taxon>
        <taxon>Bacillati</taxon>
        <taxon>Actinomycetota</taxon>
        <taxon>Actinomycetes</taxon>
        <taxon>Pseudonocardiales</taxon>
        <taxon>Pseudonocardiaceae</taxon>
        <taxon>Saccharothrix</taxon>
    </lineage>
</organism>
<dbReference type="InterPro" id="IPR016032">
    <property type="entry name" value="Sig_transdc_resp-reg_C-effctor"/>
</dbReference>
<gene>
    <name evidence="8" type="ORF">B0I31_112164</name>
</gene>
<dbReference type="GO" id="GO:0000160">
    <property type="term" value="P:phosphorelay signal transduction system"/>
    <property type="evidence" value="ECO:0007669"/>
    <property type="project" value="InterPro"/>
</dbReference>
<feature type="DNA-binding region" description="OmpR/PhoB-type" evidence="5">
    <location>
        <begin position="25"/>
        <end position="129"/>
    </location>
</feature>
<evidence type="ECO:0000313" key="9">
    <source>
        <dbReference type="Proteomes" id="UP000241118"/>
    </source>
</evidence>
<evidence type="ECO:0000256" key="1">
    <source>
        <dbReference type="ARBA" id="ARBA00005820"/>
    </source>
</evidence>
<keyword evidence="3 5" id="KW-0238">DNA-binding</keyword>
<protein>
    <submittedName>
        <fullName evidence="8">DNA-binding SARP family transcriptional activator</fullName>
    </submittedName>
</protein>
<dbReference type="Gene3D" id="1.25.40.10">
    <property type="entry name" value="Tetratricopeptide repeat domain"/>
    <property type="match status" value="1"/>
</dbReference>
<accession>A0A2P8I2M6</accession>
<dbReference type="InterPro" id="IPR005158">
    <property type="entry name" value="BTAD"/>
</dbReference>
<dbReference type="EMBL" id="PYAX01000012">
    <property type="protein sequence ID" value="PSL52695.1"/>
    <property type="molecule type" value="Genomic_DNA"/>
</dbReference>
<keyword evidence="4" id="KW-0804">Transcription</keyword>
<dbReference type="Gene3D" id="1.10.10.10">
    <property type="entry name" value="Winged helix-like DNA-binding domain superfamily/Winged helix DNA-binding domain"/>
    <property type="match status" value="1"/>
</dbReference>
<dbReference type="SMART" id="SM01043">
    <property type="entry name" value="BTAD"/>
    <property type="match status" value="1"/>
</dbReference>
<dbReference type="PANTHER" id="PTHR35807">
    <property type="entry name" value="TRANSCRIPTIONAL REGULATOR REDD-RELATED"/>
    <property type="match status" value="1"/>
</dbReference>
<dbReference type="InterPro" id="IPR036388">
    <property type="entry name" value="WH-like_DNA-bd_sf"/>
</dbReference>
<dbReference type="OrthoDB" id="3208838at2"/>
<dbReference type="GO" id="GO:0006355">
    <property type="term" value="P:regulation of DNA-templated transcription"/>
    <property type="evidence" value="ECO:0007669"/>
    <property type="project" value="InterPro"/>
</dbReference>
<evidence type="ECO:0000259" key="7">
    <source>
        <dbReference type="PROSITE" id="PS51755"/>
    </source>
</evidence>
<dbReference type="RefSeq" id="WP_106618857.1">
    <property type="nucleotide sequence ID" value="NZ_PYAX01000012.1"/>
</dbReference>
<dbReference type="SUPFAM" id="SSF46894">
    <property type="entry name" value="C-terminal effector domain of the bipartite response regulators"/>
    <property type="match status" value="1"/>
</dbReference>
<dbReference type="CDD" id="cd15831">
    <property type="entry name" value="BTAD"/>
    <property type="match status" value="1"/>
</dbReference>
<dbReference type="SMART" id="SM00862">
    <property type="entry name" value="Trans_reg_C"/>
    <property type="match status" value="1"/>
</dbReference>
<dbReference type="Pfam" id="PF03704">
    <property type="entry name" value="BTAD"/>
    <property type="match status" value="1"/>
</dbReference>
<evidence type="ECO:0000256" key="5">
    <source>
        <dbReference type="PROSITE-ProRule" id="PRU01091"/>
    </source>
</evidence>
<comment type="similarity">
    <text evidence="1">Belongs to the AfsR/DnrI/RedD regulatory family.</text>
</comment>
<dbReference type="SUPFAM" id="SSF48452">
    <property type="entry name" value="TPR-like"/>
    <property type="match status" value="1"/>
</dbReference>
<keyword evidence="9" id="KW-1185">Reference proteome</keyword>
<dbReference type="PANTHER" id="PTHR35807:SF1">
    <property type="entry name" value="TRANSCRIPTIONAL REGULATOR REDD"/>
    <property type="match status" value="1"/>
</dbReference>
<evidence type="ECO:0000256" key="2">
    <source>
        <dbReference type="ARBA" id="ARBA00023015"/>
    </source>
</evidence>
<reference evidence="8 9" key="1">
    <citation type="submission" date="2018-03" db="EMBL/GenBank/DDBJ databases">
        <title>Genomic Encyclopedia of Type Strains, Phase III (KMG-III): the genomes of soil and plant-associated and newly described type strains.</title>
        <authorList>
            <person name="Whitman W."/>
        </authorList>
    </citation>
    <scope>NUCLEOTIDE SEQUENCE [LARGE SCALE GENOMIC DNA]</scope>
    <source>
        <strain evidence="8 9">CGMCC 4.7097</strain>
    </source>
</reference>
<comment type="caution">
    <text evidence="8">The sequence shown here is derived from an EMBL/GenBank/DDBJ whole genome shotgun (WGS) entry which is preliminary data.</text>
</comment>
<evidence type="ECO:0000256" key="6">
    <source>
        <dbReference type="SAM" id="MobiDB-lite"/>
    </source>
</evidence>
<dbReference type="Proteomes" id="UP000241118">
    <property type="component" value="Unassembled WGS sequence"/>
</dbReference>
<feature type="domain" description="OmpR/PhoB-type" evidence="7">
    <location>
        <begin position="25"/>
        <end position="129"/>
    </location>
</feature>
<dbReference type="PROSITE" id="PS51755">
    <property type="entry name" value="OMPR_PHOB"/>
    <property type="match status" value="1"/>
</dbReference>
<evidence type="ECO:0000256" key="3">
    <source>
        <dbReference type="ARBA" id="ARBA00023125"/>
    </source>
</evidence>
<sequence>MESEFDPGDDRESAPAPVGDPDGTAGGGYRGPVRFSVLGPVEVWLGERDCTPKAPKVLQVLAFLLLRANRTVRTEPLIQELWGEDPPRSALTTIQTYAYQLRRLFVREGLAENGEDMLVTRSHGYALYVEPEQLDVHRFWALRDEGRALMQQNRFAEAAPRLRAALDLWSENPLVNVRLGAHLSAYVVDLQEQRRNTQQFAIEAEMELGLHRELIGELRAMTATHPLDEWFHWQLMMVLDRSGRRSEALHVYRSLRSTLNDELGIDPSREVQELHSRLLS</sequence>
<name>A0A2P8I2M6_SACCR</name>
<dbReference type="AlphaFoldDB" id="A0A2P8I2M6"/>
<dbReference type="Pfam" id="PF00486">
    <property type="entry name" value="Trans_reg_C"/>
    <property type="match status" value="1"/>
</dbReference>
<dbReference type="InterPro" id="IPR001867">
    <property type="entry name" value="OmpR/PhoB-type_DNA-bd"/>
</dbReference>
<keyword evidence="2" id="KW-0805">Transcription regulation</keyword>
<dbReference type="InterPro" id="IPR051677">
    <property type="entry name" value="AfsR-DnrI-RedD_regulator"/>
</dbReference>
<evidence type="ECO:0000313" key="8">
    <source>
        <dbReference type="EMBL" id="PSL52695.1"/>
    </source>
</evidence>
<feature type="region of interest" description="Disordered" evidence="6">
    <location>
        <begin position="1"/>
        <end position="30"/>
    </location>
</feature>
<evidence type="ECO:0000256" key="4">
    <source>
        <dbReference type="ARBA" id="ARBA00023163"/>
    </source>
</evidence>